<gene>
    <name evidence="3" type="ORF">GCM10023185_41250</name>
</gene>
<organism evidence="3 4">
    <name type="scientific">Hymenobacter saemangeumensis</name>
    <dbReference type="NCBI Taxonomy" id="1084522"/>
    <lineage>
        <taxon>Bacteria</taxon>
        <taxon>Pseudomonadati</taxon>
        <taxon>Bacteroidota</taxon>
        <taxon>Cytophagia</taxon>
        <taxon>Cytophagales</taxon>
        <taxon>Hymenobacteraceae</taxon>
        <taxon>Hymenobacter</taxon>
    </lineage>
</organism>
<evidence type="ECO:0000256" key="2">
    <source>
        <dbReference type="SAM" id="Phobius"/>
    </source>
</evidence>
<evidence type="ECO:0000313" key="3">
    <source>
        <dbReference type="EMBL" id="GAA4368473.1"/>
    </source>
</evidence>
<dbReference type="RefSeq" id="WP_345238040.1">
    <property type="nucleotide sequence ID" value="NZ_BAABGZ010000079.1"/>
</dbReference>
<feature type="region of interest" description="Disordered" evidence="1">
    <location>
        <begin position="153"/>
        <end position="206"/>
    </location>
</feature>
<protein>
    <submittedName>
        <fullName evidence="3">Uncharacterized protein</fullName>
    </submittedName>
</protein>
<keyword evidence="2" id="KW-1133">Transmembrane helix</keyword>
<dbReference type="EMBL" id="BAABGZ010000079">
    <property type="protein sequence ID" value="GAA4368473.1"/>
    <property type="molecule type" value="Genomic_DNA"/>
</dbReference>
<accession>A0ABP8IRA4</accession>
<evidence type="ECO:0000313" key="4">
    <source>
        <dbReference type="Proteomes" id="UP001501153"/>
    </source>
</evidence>
<sequence length="206" mass="21566">MSQTHQSTRFAKVNAYLGQRPAILAVAGALAAAVAAYAGLRAVSPTRRRAPKEQAARRATLTKRLTPLLGALKSYYQAQGKLDYSTDLHLGDADALASMSPEKYTRLVTTVLKLTDELSAGALEAYGHDDNEIKKFGLAAEALGIQHRPLSASPAPAFGHAKEPGQAAHPEKTAPLPGITYDRRGAHVGATDMPPPAAPHGSGVGS</sequence>
<keyword evidence="4" id="KW-1185">Reference proteome</keyword>
<reference evidence="4" key="1">
    <citation type="journal article" date="2019" name="Int. J. Syst. Evol. Microbiol.">
        <title>The Global Catalogue of Microorganisms (GCM) 10K type strain sequencing project: providing services to taxonomists for standard genome sequencing and annotation.</title>
        <authorList>
            <consortium name="The Broad Institute Genomics Platform"/>
            <consortium name="The Broad Institute Genome Sequencing Center for Infectious Disease"/>
            <person name="Wu L."/>
            <person name="Ma J."/>
        </authorList>
    </citation>
    <scope>NUCLEOTIDE SEQUENCE [LARGE SCALE GENOMIC DNA]</scope>
    <source>
        <strain evidence="4">JCM 17923</strain>
    </source>
</reference>
<keyword evidence="2" id="KW-0472">Membrane</keyword>
<dbReference type="Proteomes" id="UP001501153">
    <property type="component" value="Unassembled WGS sequence"/>
</dbReference>
<evidence type="ECO:0000256" key="1">
    <source>
        <dbReference type="SAM" id="MobiDB-lite"/>
    </source>
</evidence>
<name>A0ABP8IRA4_9BACT</name>
<keyword evidence="2" id="KW-0812">Transmembrane</keyword>
<feature type="transmembrane region" description="Helical" evidence="2">
    <location>
        <begin position="22"/>
        <end position="40"/>
    </location>
</feature>
<comment type="caution">
    <text evidence="3">The sequence shown here is derived from an EMBL/GenBank/DDBJ whole genome shotgun (WGS) entry which is preliminary data.</text>
</comment>
<proteinExistence type="predicted"/>